<evidence type="ECO:0000256" key="1">
    <source>
        <dbReference type="ARBA" id="ARBA00004651"/>
    </source>
</evidence>
<dbReference type="Proteomes" id="UP001064879">
    <property type="component" value="Chromosome"/>
</dbReference>
<dbReference type="Gene3D" id="3.40.50.300">
    <property type="entry name" value="P-loop containing nucleotide triphosphate hydrolases"/>
    <property type="match status" value="2"/>
</dbReference>
<dbReference type="CDD" id="cd03228">
    <property type="entry name" value="ABCC_MRP_Like"/>
    <property type="match status" value="1"/>
</dbReference>
<dbReference type="PROSITE" id="PS00211">
    <property type="entry name" value="ABC_TRANSPORTER_1"/>
    <property type="match status" value="1"/>
</dbReference>
<keyword evidence="5 8" id="KW-1133">Transmembrane helix</keyword>
<feature type="transmembrane region" description="Helical" evidence="8">
    <location>
        <begin position="710"/>
        <end position="730"/>
    </location>
</feature>
<feature type="compositionally biased region" description="Low complexity" evidence="7">
    <location>
        <begin position="535"/>
        <end position="548"/>
    </location>
</feature>
<feature type="domain" description="ABC transmembrane type-1" evidence="10">
    <location>
        <begin position="17"/>
        <end position="290"/>
    </location>
</feature>
<feature type="transmembrane region" description="Helical" evidence="8">
    <location>
        <begin position="626"/>
        <end position="651"/>
    </location>
</feature>
<dbReference type="InterPro" id="IPR003439">
    <property type="entry name" value="ABC_transporter-like_ATP-bd"/>
</dbReference>
<dbReference type="InterPro" id="IPR027417">
    <property type="entry name" value="P-loop_NTPase"/>
</dbReference>
<feature type="transmembrane region" description="Helical" evidence="8">
    <location>
        <begin position="51"/>
        <end position="69"/>
    </location>
</feature>
<feature type="region of interest" description="Disordered" evidence="7">
    <location>
        <begin position="520"/>
        <end position="569"/>
    </location>
</feature>
<name>A0ABY5SJA0_9MICO</name>
<feature type="transmembrane region" description="Helical" evidence="8">
    <location>
        <begin position="736"/>
        <end position="756"/>
    </location>
</feature>
<dbReference type="InterPro" id="IPR036640">
    <property type="entry name" value="ABC1_TM_sf"/>
</dbReference>
<evidence type="ECO:0000313" key="11">
    <source>
        <dbReference type="EMBL" id="UVI34617.1"/>
    </source>
</evidence>
<gene>
    <name evidence="11" type="primary">cydC</name>
    <name evidence="11" type="ORF">L1F31_10760</name>
</gene>
<dbReference type="SMART" id="SM00382">
    <property type="entry name" value="AAA"/>
    <property type="match status" value="2"/>
</dbReference>
<feature type="transmembrane region" description="Helical" evidence="8">
    <location>
        <begin position="118"/>
        <end position="138"/>
    </location>
</feature>
<feature type="domain" description="ABC transmembrane type-1" evidence="10">
    <location>
        <begin position="595"/>
        <end position="836"/>
    </location>
</feature>
<keyword evidence="2 8" id="KW-0812">Transmembrane</keyword>
<evidence type="ECO:0000313" key="12">
    <source>
        <dbReference type="Proteomes" id="UP001064879"/>
    </source>
</evidence>
<sequence length="1123" mass="118804">MSSPLSILLELRRGRRGFALSVFSALARAVGIVLIAEALVRAIVGHSAPGLWVVLGLLGAVLRGGGLWLDKRLGTTLAAESKRGLRAGILSALLRGRGRPKTTTAVTVTRGIDDLDDYFTTVVPALSAAAVVPIVLLVRIVFSDVLSAVIIALCLPLVPVFMVLIGRYTADSTKETLGALERLSDHLAELAEGLPVLIGLGRSRDHARRLRELGRRYHDANLATLRIAFLSSLALELIATISVALVAVVIGLRLVNGTMDLGSGLFVLLIAPECFTPLRELGAGFHASENGREARGRAQELLAEAEASSVAQQAATAASTTGESVSDHVVYADGTRIEWSRSIDIGPGVTTISGRSGSGKTTVLSALVGSLPADARTTVSPVAAAYVPQAPRMFGTTIGAELELFGLDAEQTRAALTAAGLPLDPSTQTAALSPGQLRRLAIARVRHRLGSGAEILVLDEPTAHLDADNAEIVIELIAEAAATHRVILASHDERVRALADTEIRPRRTVTAVVLDSAVETTDRVDDGTPATSAPDSGSVSGSDGVSGSPQAGEAPSVGEQTSVGDRPDPETWTAALRRRWSILSSSLPLFTPSMLLAAVTACASSLAAIALTAVSAWLIVEASYQPPIMLLMVAIVGVRFFGLSRSILLYVSRLRLHSAIFAALTRLRTSLWEHFETVGMSDRRMLTSDTALRAMVADADDVRDLVPRTLFPPLVSVMVVIGVSITAALLDLGSLPWLLLLAVVNLIIVPAIVIRAESRLARGIRADRNGILSLLTRALNAKDDLAANGAHGRVLGLLDGSEQRLAAKQAASARNYGLAQVWLQLSTFATALVLAVTSETPTEILAVLSLMALGLNEVFASALDAFRRLPGLATALDALPDPRTAGQVRQKQTEKGPAGIEALELDAVTVGWGERPVLDDLHLQARRGSWTVLCGDSGTGKTTSLSVLLRFLDPWSGTYTARDAAGSDHDMLTRSPADLVGQLAWCPQEAHVFRSTVRGNLALAQQAMPDDAQMSAALSAAGLGDWANAEGLERWVGDHGTEISGGQRQRLAVARTLLTGADVIVLDEPTAHLDDETATELIDDLRQNLRDRTVVMVTHDRRLITVDDTVIDLGHRTLENSPV</sequence>
<dbReference type="Pfam" id="PF00664">
    <property type="entry name" value="ABC_membrane"/>
    <property type="match status" value="1"/>
</dbReference>
<keyword evidence="12" id="KW-1185">Reference proteome</keyword>
<dbReference type="InterPro" id="IPR011527">
    <property type="entry name" value="ABC1_TM_dom"/>
</dbReference>
<dbReference type="SUPFAM" id="SSF90123">
    <property type="entry name" value="ABC transporter transmembrane region"/>
    <property type="match status" value="2"/>
</dbReference>
<evidence type="ECO:0000256" key="2">
    <source>
        <dbReference type="ARBA" id="ARBA00022692"/>
    </source>
</evidence>
<dbReference type="SUPFAM" id="SSF52540">
    <property type="entry name" value="P-loop containing nucleoside triphosphate hydrolases"/>
    <property type="match status" value="2"/>
</dbReference>
<dbReference type="PROSITE" id="PS50929">
    <property type="entry name" value="ABC_TM1F"/>
    <property type="match status" value="2"/>
</dbReference>
<dbReference type="CDD" id="cd18584">
    <property type="entry name" value="ABC_6TM_AarD_CydD"/>
    <property type="match status" value="1"/>
</dbReference>
<comment type="subcellular location">
    <subcellularLocation>
        <location evidence="1">Cell membrane</location>
        <topology evidence="1">Multi-pass membrane protein</topology>
    </subcellularLocation>
</comment>
<dbReference type="PANTHER" id="PTHR24221:SF654">
    <property type="entry name" value="ATP-BINDING CASSETTE SUB-FAMILY B MEMBER 6"/>
    <property type="match status" value="1"/>
</dbReference>
<evidence type="ECO:0000259" key="10">
    <source>
        <dbReference type="PROSITE" id="PS50929"/>
    </source>
</evidence>
<dbReference type="InterPro" id="IPR039421">
    <property type="entry name" value="Type_1_exporter"/>
</dbReference>
<dbReference type="EMBL" id="CP093443">
    <property type="protein sequence ID" value="UVI34617.1"/>
    <property type="molecule type" value="Genomic_DNA"/>
</dbReference>
<feature type="transmembrane region" description="Helical" evidence="8">
    <location>
        <begin position="145"/>
        <end position="165"/>
    </location>
</feature>
<reference evidence="11" key="1">
    <citation type="submission" date="2022-03" db="EMBL/GenBank/DDBJ databases">
        <title>Brevibacterium spongiae sp. nov., isolated from marine sponge.</title>
        <authorList>
            <person name="Li Z."/>
            <person name="Zhang M."/>
        </authorList>
    </citation>
    <scope>NUCLEOTIDE SEQUENCE</scope>
    <source>
        <strain evidence="11">WHS-Z9</strain>
    </source>
</reference>
<dbReference type="Pfam" id="PF00005">
    <property type="entry name" value="ABC_tran"/>
    <property type="match status" value="2"/>
</dbReference>
<evidence type="ECO:0000259" key="9">
    <source>
        <dbReference type="PROSITE" id="PS50893"/>
    </source>
</evidence>
<dbReference type="InterPro" id="IPR017871">
    <property type="entry name" value="ABC_transporter-like_CS"/>
</dbReference>
<proteinExistence type="predicted"/>
<organism evidence="11 12">
    <name type="scientific">Brevibacterium spongiae</name>
    <dbReference type="NCBI Taxonomy" id="2909672"/>
    <lineage>
        <taxon>Bacteria</taxon>
        <taxon>Bacillati</taxon>
        <taxon>Actinomycetota</taxon>
        <taxon>Actinomycetes</taxon>
        <taxon>Micrococcales</taxon>
        <taxon>Brevibacteriaceae</taxon>
        <taxon>Brevibacterium</taxon>
    </lineage>
</organism>
<dbReference type="PROSITE" id="PS50893">
    <property type="entry name" value="ABC_TRANSPORTER_2"/>
    <property type="match status" value="1"/>
</dbReference>
<feature type="domain" description="ABC transporter" evidence="9">
    <location>
        <begin position="903"/>
        <end position="1123"/>
    </location>
</feature>
<dbReference type="PANTHER" id="PTHR24221">
    <property type="entry name" value="ATP-BINDING CASSETTE SUB-FAMILY B"/>
    <property type="match status" value="1"/>
</dbReference>
<protein>
    <submittedName>
        <fullName evidence="11">Thiol reductant ABC exporter subunit CydC</fullName>
    </submittedName>
</protein>
<feature type="transmembrane region" description="Helical" evidence="8">
    <location>
        <begin position="587"/>
        <end position="620"/>
    </location>
</feature>
<evidence type="ECO:0000256" key="4">
    <source>
        <dbReference type="ARBA" id="ARBA00022840"/>
    </source>
</evidence>
<keyword evidence="6 8" id="KW-0472">Membrane</keyword>
<keyword evidence="4" id="KW-0067">ATP-binding</keyword>
<evidence type="ECO:0000256" key="6">
    <source>
        <dbReference type="ARBA" id="ARBA00023136"/>
    </source>
</evidence>
<evidence type="ECO:0000256" key="7">
    <source>
        <dbReference type="SAM" id="MobiDB-lite"/>
    </source>
</evidence>
<dbReference type="InterPro" id="IPR003593">
    <property type="entry name" value="AAA+_ATPase"/>
</dbReference>
<keyword evidence="3" id="KW-0547">Nucleotide-binding</keyword>
<evidence type="ECO:0000256" key="8">
    <source>
        <dbReference type="SAM" id="Phobius"/>
    </source>
</evidence>
<feature type="transmembrane region" description="Helical" evidence="8">
    <location>
        <begin position="20"/>
        <end position="44"/>
    </location>
</feature>
<evidence type="ECO:0000256" key="3">
    <source>
        <dbReference type="ARBA" id="ARBA00022741"/>
    </source>
</evidence>
<dbReference type="NCBIfam" id="TIGR02868">
    <property type="entry name" value="CydC"/>
    <property type="match status" value="1"/>
</dbReference>
<accession>A0ABY5SJA0</accession>
<dbReference type="Gene3D" id="1.20.1560.10">
    <property type="entry name" value="ABC transporter type 1, transmembrane domain"/>
    <property type="match status" value="2"/>
</dbReference>
<dbReference type="InterPro" id="IPR014223">
    <property type="entry name" value="ABC_CydC/D"/>
</dbReference>
<evidence type="ECO:0000256" key="5">
    <source>
        <dbReference type="ARBA" id="ARBA00022989"/>
    </source>
</evidence>
<feature type="transmembrane region" description="Helical" evidence="8">
    <location>
        <begin position="227"/>
        <end position="252"/>
    </location>
</feature>
<dbReference type="RefSeq" id="WP_265417297.1">
    <property type="nucleotide sequence ID" value="NZ_CP093443.1"/>
</dbReference>